<organism evidence="1 2">
    <name type="scientific">Caerostris extrusa</name>
    <name type="common">Bark spider</name>
    <name type="synonym">Caerostris bankana</name>
    <dbReference type="NCBI Taxonomy" id="172846"/>
    <lineage>
        <taxon>Eukaryota</taxon>
        <taxon>Metazoa</taxon>
        <taxon>Ecdysozoa</taxon>
        <taxon>Arthropoda</taxon>
        <taxon>Chelicerata</taxon>
        <taxon>Arachnida</taxon>
        <taxon>Araneae</taxon>
        <taxon>Araneomorphae</taxon>
        <taxon>Entelegynae</taxon>
        <taxon>Araneoidea</taxon>
        <taxon>Araneidae</taxon>
        <taxon>Caerostris</taxon>
    </lineage>
</organism>
<proteinExistence type="predicted"/>
<dbReference type="Proteomes" id="UP001054945">
    <property type="component" value="Unassembled WGS sequence"/>
</dbReference>
<reference evidence="1 2" key="1">
    <citation type="submission" date="2021-06" db="EMBL/GenBank/DDBJ databases">
        <title>Caerostris extrusa draft genome.</title>
        <authorList>
            <person name="Kono N."/>
            <person name="Arakawa K."/>
        </authorList>
    </citation>
    <scope>NUCLEOTIDE SEQUENCE [LARGE SCALE GENOMIC DNA]</scope>
</reference>
<protein>
    <submittedName>
        <fullName evidence="1">Uncharacterized protein</fullName>
    </submittedName>
</protein>
<evidence type="ECO:0000313" key="1">
    <source>
        <dbReference type="EMBL" id="GIZ03463.1"/>
    </source>
</evidence>
<keyword evidence="2" id="KW-1185">Reference proteome</keyword>
<name>A0AAV4Y7Y8_CAEEX</name>
<accession>A0AAV4Y7Y8</accession>
<dbReference type="EMBL" id="BPLR01018952">
    <property type="protein sequence ID" value="GIZ03463.1"/>
    <property type="molecule type" value="Genomic_DNA"/>
</dbReference>
<comment type="caution">
    <text evidence="1">The sequence shown here is derived from an EMBL/GenBank/DDBJ whole genome shotgun (WGS) entry which is preliminary data.</text>
</comment>
<evidence type="ECO:0000313" key="2">
    <source>
        <dbReference type="Proteomes" id="UP001054945"/>
    </source>
</evidence>
<dbReference type="AlphaFoldDB" id="A0AAV4Y7Y8"/>
<gene>
    <name evidence="1" type="ORF">CEXT_206881</name>
</gene>
<sequence length="79" mass="8910">MANKMQVGNPLEWKKAFLSIPIRAGLKAAVNFVHITIWEKHPTESNKDLLKIPTKSATGLEGHKEKNIYRKVIKTVSIT</sequence>